<organism evidence="1 2">
    <name type="scientific">Arenibacter echinorum</name>
    <dbReference type="NCBI Taxonomy" id="440515"/>
    <lineage>
        <taxon>Bacteria</taxon>
        <taxon>Pseudomonadati</taxon>
        <taxon>Bacteroidota</taxon>
        <taxon>Flavobacteriia</taxon>
        <taxon>Flavobacteriales</taxon>
        <taxon>Flavobacteriaceae</taxon>
        <taxon>Arenibacter</taxon>
    </lineage>
</organism>
<evidence type="ECO:0000313" key="2">
    <source>
        <dbReference type="Proteomes" id="UP000249696"/>
    </source>
</evidence>
<protein>
    <submittedName>
        <fullName evidence="1">Uncharacterized protein YdeI (YjbR/CyaY-like superfamily)</fullName>
    </submittedName>
</protein>
<gene>
    <name evidence="1" type="ORF">LV92_01872</name>
</gene>
<reference evidence="1 2" key="1">
    <citation type="submission" date="2018-06" db="EMBL/GenBank/DDBJ databases">
        <title>Genomic Encyclopedia of Archaeal and Bacterial Type Strains, Phase II (KMG-II): from individual species to whole genera.</title>
        <authorList>
            <person name="Goeker M."/>
        </authorList>
    </citation>
    <scope>NUCLEOTIDE SEQUENCE [LARGE SCALE GENOMIC DNA]</scope>
    <source>
        <strain evidence="1 2">DSM 23522</strain>
    </source>
</reference>
<dbReference type="Proteomes" id="UP000249696">
    <property type="component" value="Unassembled WGS sequence"/>
</dbReference>
<dbReference type="EMBL" id="QLLN01000003">
    <property type="protein sequence ID" value="RAJ12636.1"/>
    <property type="molecule type" value="Genomic_DNA"/>
</dbReference>
<name>A0A327R711_9FLAO</name>
<evidence type="ECO:0000313" key="1">
    <source>
        <dbReference type="EMBL" id="RAJ12636.1"/>
    </source>
</evidence>
<dbReference type="Pfam" id="PF13376">
    <property type="entry name" value="OmdA"/>
    <property type="match status" value="1"/>
</dbReference>
<dbReference type="RefSeq" id="WP_111623363.1">
    <property type="nucleotide sequence ID" value="NZ_QLLN01000003.1"/>
</dbReference>
<accession>A0A327R711</accession>
<comment type="caution">
    <text evidence="1">The sequence shown here is derived from an EMBL/GenBank/DDBJ whole genome shotgun (WGS) entry which is preliminary data.</text>
</comment>
<sequence length="190" mass="22374">MKEIEQFYFKSDVEWRAWLETNHANSNGVHLIFYKVAHEKDSMRWEDAVKVALCFGWIDSTVKSLGEGKRRQYFCPRKPKSVWSKLNKTYIKELKTQGEMHSSGVAKIKEAKVDGSWNAMDDVENGVIPEDLQLAFDVEPTAYVNYQGFAVSYRKSYLYWLYQAKREETRQNRIRDIISLCKKNKKARDQ</sequence>
<dbReference type="OrthoDB" id="9796999at2"/>
<keyword evidence="2" id="KW-1185">Reference proteome</keyword>
<dbReference type="AlphaFoldDB" id="A0A327R711"/>
<proteinExistence type="predicted"/>